<comment type="catalytic activity">
    <reaction evidence="6">
        <text>acetate + ATP = acetyl phosphate + ADP</text>
        <dbReference type="Rhea" id="RHEA:11352"/>
        <dbReference type="ChEBI" id="CHEBI:22191"/>
        <dbReference type="ChEBI" id="CHEBI:30089"/>
        <dbReference type="ChEBI" id="CHEBI:30616"/>
        <dbReference type="ChEBI" id="CHEBI:456216"/>
        <dbReference type="EC" id="2.7.2.1"/>
    </reaction>
</comment>
<evidence type="ECO:0000313" key="8">
    <source>
        <dbReference type="EMBL" id="OIQ52067.1"/>
    </source>
</evidence>
<feature type="binding site" evidence="6">
    <location>
        <begin position="333"/>
        <end position="337"/>
    </location>
    <ligand>
        <name>ATP</name>
        <dbReference type="ChEBI" id="CHEBI:30616"/>
    </ligand>
</feature>
<keyword evidence="9" id="KW-1185">Reference proteome</keyword>
<evidence type="ECO:0000256" key="1">
    <source>
        <dbReference type="ARBA" id="ARBA00008748"/>
    </source>
</evidence>
<feature type="site" description="Transition state stabilizer" evidence="6">
    <location>
        <position position="244"/>
    </location>
</feature>
<feature type="site" description="Transition state stabilizer" evidence="6">
    <location>
        <position position="183"/>
    </location>
</feature>
<dbReference type="PIRSF" id="PIRSF000722">
    <property type="entry name" value="Acetate_prop_kin"/>
    <property type="match status" value="1"/>
</dbReference>
<organism evidence="8 9">
    <name type="scientific">Pseudodesulfovibrio hydrargyri</name>
    <dbReference type="NCBI Taxonomy" id="2125990"/>
    <lineage>
        <taxon>Bacteria</taxon>
        <taxon>Pseudomonadati</taxon>
        <taxon>Thermodesulfobacteriota</taxon>
        <taxon>Desulfovibrionia</taxon>
        <taxon>Desulfovibrionales</taxon>
        <taxon>Desulfovibrionaceae</taxon>
    </lineage>
</organism>
<feature type="binding site" evidence="6">
    <location>
        <begin position="211"/>
        <end position="215"/>
    </location>
    <ligand>
        <name>ATP</name>
        <dbReference type="ChEBI" id="CHEBI:30616"/>
    </ligand>
</feature>
<dbReference type="PROSITE" id="PS01075">
    <property type="entry name" value="ACETATE_KINASE_1"/>
    <property type="match status" value="1"/>
</dbReference>
<feature type="binding site" evidence="6">
    <location>
        <position position="14"/>
    </location>
    <ligand>
        <name>ATP</name>
        <dbReference type="ChEBI" id="CHEBI:30616"/>
    </ligand>
</feature>
<reference evidence="8 9" key="1">
    <citation type="submission" date="2015-09" db="EMBL/GenBank/DDBJ databases">
        <title>Genome of Desulfovibrio dechloracetivorans BerOc1, a mercury methylating strain isolated from highly hydrocarbons and metals contaminated coastal sediments.</title>
        <authorList>
            <person name="Goni Urriza M."/>
            <person name="Gassie C."/>
            <person name="Bouchez O."/>
            <person name="Klopp C."/>
            <person name="Ranchou-Peyruse A."/>
            <person name="Remy G."/>
        </authorList>
    </citation>
    <scope>NUCLEOTIDE SEQUENCE [LARGE SCALE GENOMIC DNA]</scope>
    <source>
        <strain evidence="8 9">BerOc1</strain>
    </source>
</reference>
<evidence type="ECO:0000256" key="6">
    <source>
        <dbReference type="HAMAP-Rule" id="MF_00020"/>
    </source>
</evidence>
<accession>A0A1J5N8V7</accession>
<evidence type="ECO:0000256" key="7">
    <source>
        <dbReference type="RuleBase" id="RU003835"/>
    </source>
</evidence>
<dbReference type="Pfam" id="PF00871">
    <property type="entry name" value="Acetate_kinase"/>
    <property type="match status" value="1"/>
</dbReference>
<feature type="active site" description="Proton donor/acceptor" evidence="6">
    <location>
        <position position="151"/>
    </location>
</feature>
<keyword evidence="4 6" id="KW-0418">Kinase</keyword>
<dbReference type="EMBL" id="LKAQ01000001">
    <property type="protein sequence ID" value="OIQ52067.1"/>
    <property type="molecule type" value="Genomic_DNA"/>
</dbReference>
<dbReference type="CDD" id="cd24010">
    <property type="entry name" value="ASKHA_NBD_AcK_PK"/>
    <property type="match status" value="1"/>
</dbReference>
<keyword evidence="2 6" id="KW-0808">Transferase</keyword>
<dbReference type="OrthoDB" id="9802453at2"/>
<dbReference type="RefSeq" id="WP_071544168.1">
    <property type="nucleotide sequence ID" value="NZ_LKAQ01000001.1"/>
</dbReference>
<comment type="subunit">
    <text evidence="6">Homodimer.</text>
</comment>
<dbReference type="SUPFAM" id="SSF53067">
    <property type="entry name" value="Actin-like ATPase domain"/>
    <property type="match status" value="2"/>
</dbReference>
<comment type="subcellular location">
    <subcellularLocation>
        <location evidence="6">Cytoplasm</location>
    </subcellularLocation>
</comment>
<dbReference type="GO" id="GO:0006085">
    <property type="term" value="P:acetyl-CoA biosynthetic process"/>
    <property type="evidence" value="ECO:0007669"/>
    <property type="project" value="UniProtKB-UniRule"/>
</dbReference>
<dbReference type="PROSITE" id="PS01076">
    <property type="entry name" value="ACETATE_KINASE_2"/>
    <property type="match status" value="1"/>
</dbReference>
<feature type="binding site" evidence="6">
    <location>
        <position position="387"/>
    </location>
    <ligand>
        <name>Mg(2+)</name>
        <dbReference type="ChEBI" id="CHEBI:18420"/>
    </ligand>
</feature>
<feature type="binding site" evidence="6">
    <location>
        <position position="94"/>
    </location>
    <ligand>
        <name>substrate</name>
    </ligand>
</feature>
<comment type="function">
    <text evidence="6">Catalyzes the formation of acetyl phosphate from acetate and ATP. Can also catalyze the reverse reaction.</text>
</comment>
<dbReference type="PRINTS" id="PR00471">
    <property type="entry name" value="ACETATEKNASE"/>
</dbReference>
<keyword evidence="3 6" id="KW-0547">Nucleotide-binding</keyword>
<evidence type="ECO:0000313" key="9">
    <source>
        <dbReference type="Proteomes" id="UP000181901"/>
    </source>
</evidence>
<evidence type="ECO:0000256" key="2">
    <source>
        <dbReference type="ARBA" id="ARBA00022679"/>
    </source>
</evidence>
<dbReference type="Gene3D" id="3.30.420.40">
    <property type="match status" value="2"/>
</dbReference>
<gene>
    <name evidence="8" type="primary">ackA_1</name>
    <name evidence="6" type="synonym">ackA</name>
    <name evidence="8" type="ORF">BerOc1_00539</name>
</gene>
<name>A0A1J5N8V7_9BACT</name>
<dbReference type="GO" id="GO:0000287">
    <property type="term" value="F:magnesium ion binding"/>
    <property type="evidence" value="ECO:0007669"/>
    <property type="project" value="UniProtKB-UniRule"/>
</dbReference>
<dbReference type="NCBIfam" id="TIGR00016">
    <property type="entry name" value="ackA"/>
    <property type="match status" value="1"/>
</dbReference>
<dbReference type="InterPro" id="IPR000890">
    <property type="entry name" value="Aliphatic_acid_kin_short-chain"/>
</dbReference>
<dbReference type="PANTHER" id="PTHR21060">
    <property type="entry name" value="ACETATE KINASE"/>
    <property type="match status" value="1"/>
</dbReference>
<dbReference type="UniPathway" id="UPA00340">
    <property type="reaction ID" value="UER00458"/>
</dbReference>
<dbReference type="GO" id="GO:0005737">
    <property type="term" value="C:cytoplasm"/>
    <property type="evidence" value="ECO:0007669"/>
    <property type="project" value="UniProtKB-SubCell"/>
</dbReference>
<proteinExistence type="inferred from homology"/>
<feature type="binding site" evidence="6">
    <location>
        <position position="7"/>
    </location>
    <ligand>
        <name>Mg(2+)</name>
        <dbReference type="ChEBI" id="CHEBI:18420"/>
    </ligand>
</feature>
<comment type="cofactor">
    <cofactor evidence="6">
        <name>Mg(2+)</name>
        <dbReference type="ChEBI" id="CHEBI:18420"/>
    </cofactor>
    <cofactor evidence="6">
        <name>Mn(2+)</name>
        <dbReference type="ChEBI" id="CHEBI:29035"/>
    </cofactor>
    <text evidence="6">Mg(2+). Can also accept Mn(2+).</text>
</comment>
<dbReference type="EC" id="2.7.2.1" evidence="6"/>
<dbReference type="AlphaFoldDB" id="A0A1J5N8V7"/>
<protein>
    <recommendedName>
        <fullName evidence="6">Acetate kinase</fullName>
        <ecNumber evidence="6">2.7.2.1</ecNumber>
    </recommendedName>
    <alternativeName>
        <fullName evidence="6">Acetokinase</fullName>
    </alternativeName>
</protein>
<sequence length="400" mass="43494">MKVLVINSGSSSIKYQLIDMSDESVMVTGLVERIGEDMGSLTSKTFPGTDREVKTEIEKPIPTHGVGLEMSIDLICKGENAVCAMDEIDVVGHRVVAGGEKFNVPVVITEDMWPDLTETERLAPLHNPANLGGAKDATKLFPGVPQVLVFDTAFHQTIPPHAFMYALPYEYYEEDHIRRYGAHGTSHKYVANECARLMGKPVEEMNLITIHMGNGASMSAVKNGLCADTSMGLTPLEGLVMGTRSGDVDPAVHNYLAVNRGLDIAAIDNILHKESGLKGLCGMNDMRDIHAAVEKGDERAKLALNVQTYRTRKYIGSYMAVLGRVDAIVFTAGIGENDDIVRAETIEGLEPFGMKIDPEANGIRSKEARRISTADSDVAIWVIPTNEELAIAREAVALIK</sequence>
<evidence type="ECO:0000256" key="4">
    <source>
        <dbReference type="ARBA" id="ARBA00022777"/>
    </source>
</evidence>
<keyword evidence="5 6" id="KW-0067">ATP-binding</keyword>
<dbReference type="GO" id="GO:0006083">
    <property type="term" value="P:acetate metabolic process"/>
    <property type="evidence" value="ECO:0007669"/>
    <property type="project" value="TreeGrafter"/>
</dbReference>
<dbReference type="HAMAP" id="MF_00020">
    <property type="entry name" value="Acetate_kinase"/>
    <property type="match status" value="1"/>
</dbReference>
<comment type="caution">
    <text evidence="8">The sequence shown here is derived from an EMBL/GenBank/DDBJ whole genome shotgun (WGS) entry which is preliminary data.</text>
</comment>
<dbReference type="Proteomes" id="UP000181901">
    <property type="component" value="Unassembled WGS sequence"/>
</dbReference>
<dbReference type="InterPro" id="IPR023865">
    <property type="entry name" value="Aliphatic_acid_kinase_CS"/>
</dbReference>
<keyword evidence="6" id="KW-0963">Cytoplasm</keyword>
<dbReference type="InterPro" id="IPR043129">
    <property type="entry name" value="ATPase_NBD"/>
</dbReference>
<keyword evidence="6" id="KW-0479">Metal-binding</keyword>
<keyword evidence="6" id="KW-0460">Magnesium</keyword>
<comment type="similarity">
    <text evidence="1 6 7">Belongs to the acetokinase family.</text>
</comment>
<evidence type="ECO:0000256" key="3">
    <source>
        <dbReference type="ARBA" id="ARBA00022741"/>
    </source>
</evidence>
<dbReference type="GO" id="GO:0008776">
    <property type="term" value="F:acetate kinase activity"/>
    <property type="evidence" value="ECO:0007669"/>
    <property type="project" value="UniProtKB-UniRule"/>
</dbReference>
<dbReference type="GO" id="GO:0005524">
    <property type="term" value="F:ATP binding"/>
    <property type="evidence" value="ECO:0007669"/>
    <property type="project" value="UniProtKB-KW"/>
</dbReference>
<evidence type="ECO:0000256" key="5">
    <source>
        <dbReference type="ARBA" id="ARBA00022840"/>
    </source>
</evidence>
<comment type="pathway">
    <text evidence="6">Metabolic intermediate biosynthesis; acetyl-CoA biosynthesis; acetyl-CoA from acetate: step 1/2.</text>
</comment>
<dbReference type="PANTHER" id="PTHR21060:SF15">
    <property type="entry name" value="ACETATE KINASE-RELATED"/>
    <property type="match status" value="1"/>
</dbReference>
<dbReference type="InterPro" id="IPR004372">
    <property type="entry name" value="Ac/propionate_kinase"/>
</dbReference>
<feature type="binding site" evidence="6">
    <location>
        <begin position="285"/>
        <end position="287"/>
    </location>
    <ligand>
        <name>ATP</name>
        <dbReference type="ChEBI" id="CHEBI:30616"/>
    </ligand>
</feature>